<feature type="transmembrane region" description="Helical" evidence="3">
    <location>
        <begin position="128"/>
        <end position="146"/>
    </location>
</feature>
<dbReference type="InterPro" id="IPR042307">
    <property type="entry name" value="Reeler_sf"/>
</dbReference>
<protein>
    <recommendedName>
        <fullName evidence="8">Post-GPI attachment to proteins factor 3</fullName>
    </recommendedName>
</protein>
<dbReference type="Pfam" id="PF04080">
    <property type="entry name" value="Per1"/>
    <property type="match status" value="1"/>
</dbReference>
<dbReference type="InterPro" id="IPR029044">
    <property type="entry name" value="Nucleotide-diphossugar_trans"/>
</dbReference>
<evidence type="ECO:0000256" key="2">
    <source>
        <dbReference type="ARBA" id="ARBA00023157"/>
    </source>
</evidence>
<reference evidence="6 7" key="1">
    <citation type="submission" date="2022-12" db="EMBL/GenBank/DDBJ databases">
        <title>Chromosome-level genome of Tegillarca granosa.</title>
        <authorList>
            <person name="Kim J."/>
        </authorList>
    </citation>
    <scope>NUCLEOTIDE SEQUENCE [LARGE SCALE GENOMIC DNA]</scope>
    <source>
        <strain evidence="6">Teg-2019</strain>
        <tissue evidence="6">Adductor muscle</tissue>
    </source>
</reference>
<dbReference type="PANTHER" id="PTHR11675:SF43">
    <property type="entry name" value="POLYPEPTIDE N-ACETYLGALACTOSAMINYLTRANSFERASE 1"/>
    <property type="match status" value="1"/>
</dbReference>
<feature type="transmembrane region" description="Helical" evidence="3">
    <location>
        <begin position="212"/>
        <end position="236"/>
    </location>
</feature>
<keyword evidence="2" id="KW-1015">Disulfide bond</keyword>
<dbReference type="Pfam" id="PF02014">
    <property type="entry name" value="Reeler"/>
    <property type="match status" value="1"/>
</dbReference>
<evidence type="ECO:0000256" key="1">
    <source>
        <dbReference type="ARBA" id="ARBA00022679"/>
    </source>
</evidence>
<feature type="domain" description="Reelin" evidence="4">
    <location>
        <begin position="338"/>
        <end position="465"/>
    </location>
</feature>
<dbReference type="SUPFAM" id="SSF53448">
    <property type="entry name" value="Nucleotide-diphospho-sugar transferases"/>
    <property type="match status" value="1"/>
</dbReference>
<evidence type="ECO:0008006" key="8">
    <source>
        <dbReference type="Google" id="ProtNLM"/>
    </source>
</evidence>
<organism evidence="6 7">
    <name type="scientific">Tegillarca granosa</name>
    <name type="common">Malaysian cockle</name>
    <name type="synonym">Anadara granosa</name>
    <dbReference type="NCBI Taxonomy" id="220873"/>
    <lineage>
        <taxon>Eukaryota</taxon>
        <taxon>Metazoa</taxon>
        <taxon>Spiralia</taxon>
        <taxon>Lophotrochozoa</taxon>
        <taxon>Mollusca</taxon>
        <taxon>Bivalvia</taxon>
        <taxon>Autobranchia</taxon>
        <taxon>Pteriomorphia</taxon>
        <taxon>Arcoida</taxon>
        <taxon>Arcoidea</taxon>
        <taxon>Arcidae</taxon>
        <taxon>Tegillarca</taxon>
    </lineage>
</organism>
<dbReference type="PANTHER" id="PTHR11675">
    <property type="entry name" value="N-ACETYLGALACTOSAMINYLTRANSFERASE"/>
    <property type="match status" value="1"/>
</dbReference>
<feature type="transmembrane region" description="Helical" evidence="3">
    <location>
        <begin position="307"/>
        <end position="324"/>
    </location>
</feature>
<sequence length="757" mass="87872">MICNSYTNYFAVIFFWLFNVVTGSYGDRSYKFQQCLKQCLGNNCTVSSRFEEQQPFFEKLLKWSCTDECKYGCMWITVDAFQKDHLSVPQFYGKEPASVLFSLLNGLSHLLILMNYRKIVPSSTPMFYIYHLLSIVALNAWIWSVIFHSKDTDFTEMMDYFCAFSLVLLNLFTCLCRAFGIGKPRRVLTFGIIILFIYIQHIYYLAFIKFDYGYNMMVNLAFGVITLVGWLSWCFYYRKQQPYVWKCFLCLLGVNCFLSLELLDFPPLFWTFDAHSLWHAGTAPFGFLWYSFINNPVLDKLNIKQHLLLKSLICSVLLSLIVLSNCYPQGAPVRPESCQALQPIHRDRVTQQQIPNQQGQAPYRVFISQPQYVPCQMAQQCRQYPITATGLTGQPTPFRGFIIQARTPSRGNRAVGTFIPSTSQDSKILQCTNGLTLTHTNNLDKQEVRFQWIPEPGLREQVQFVLEPLLARIKEDRTCVLCPEIDLIDKDTLQYGGTGSFSVGGFWWSLHFSWRPIPDHEKKRRLTSIDPIRIEPLLARIKEDRRTVLCPIVDAIMAETLEYSGNGGYNVGGFTWSLHFTWREVPKRELVSRKYTDPVGSPTMAGGLFAAEKKYFFEIGAYDPGMDVWGGENLEISFRTWMCGGKLEFIPCSRVGHIFRSSHPYTFPGNKDTHGINSMRLAEVWMDEYKRLFYMHRRDLLGQDYGDLSKRKELRERLKCKSFKWYLDNVYPEKFIPDENVHAWGMVRNPSSNLFFL</sequence>
<feature type="transmembrane region" description="Helical" evidence="3">
    <location>
        <begin position="275"/>
        <end position="295"/>
    </location>
</feature>
<keyword evidence="7" id="KW-1185">Reference proteome</keyword>
<dbReference type="Pfam" id="PF02709">
    <property type="entry name" value="Glyco_transf_7C"/>
    <property type="match status" value="1"/>
</dbReference>
<dbReference type="Proteomes" id="UP001217089">
    <property type="component" value="Unassembled WGS sequence"/>
</dbReference>
<comment type="caution">
    <text evidence="6">The sequence shown here is derived from an EMBL/GenBank/DDBJ whole genome shotgun (WGS) entry which is preliminary data.</text>
</comment>
<dbReference type="InterPro" id="IPR007217">
    <property type="entry name" value="Per1-like"/>
</dbReference>
<evidence type="ECO:0000256" key="3">
    <source>
        <dbReference type="SAM" id="Phobius"/>
    </source>
</evidence>
<feature type="transmembrane region" description="Helical" evidence="3">
    <location>
        <begin position="158"/>
        <end position="180"/>
    </location>
</feature>
<dbReference type="EMBL" id="JARBDR010000342">
    <property type="protein sequence ID" value="KAJ8314079.1"/>
    <property type="molecule type" value="Genomic_DNA"/>
</dbReference>
<evidence type="ECO:0000313" key="6">
    <source>
        <dbReference type="EMBL" id="KAJ8314079.1"/>
    </source>
</evidence>
<proteinExistence type="predicted"/>
<gene>
    <name evidence="6" type="ORF">KUTeg_008640</name>
</gene>
<dbReference type="InterPro" id="IPR002861">
    <property type="entry name" value="Reeler_dom"/>
</dbReference>
<keyword evidence="3" id="KW-1133">Transmembrane helix</keyword>
<feature type="transmembrane region" description="Helical" evidence="3">
    <location>
        <begin position="97"/>
        <end position="116"/>
    </location>
</feature>
<dbReference type="Gene3D" id="3.90.550.10">
    <property type="entry name" value="Spore Coat Polysaccharide Biosynthesis Protein SpsA, Chain A"/>
    <property type="match status" value="2"/>
</dbReference>
<keyword evidence="3" id="KW-0812">Transmembrane</keyword>
<feature type="transmembrane region" description="Helical" evidence="3">
    <location>
        <begin position="7"/>
        <end position="26"/>
    </location>
</feature>
<dbReference type="CDD" id="cd08544">
    <property type="entry name" value="Reeler"/>
    <property type="match status" value="1"/>
</dbReference>
<keyword evidence="3" id="KW-0472">Membrane</keyword>
<name>A0ABQ9F9N9_TEGGR</name>
<evidence type="ECO:0000259" key="5">
    <source>
        <dbReference type="Pfam" id="PF02709"/>
    </source>
</evidence>
<feature type="domain" description="Galactosyltransferase C-terminal" evidence="5">
    <location>
        <begin position="593"/>
        <end position="663"/>
    </location>
</feature>
<evidence type="ECO:0000259" key="4">
    <source>
        <dbReference type="Pfam" id="PF02014"/>
    </source>
</evidence>
<dbReference type="Gene3D" id="2.60.40.4060">
    <property type="entry name" value="Reeler domain"/>
    <property type="match status" value="1"/>
</dbReference>
<feature type="transmembrane region" description="Helical" evidence="3">
    <location>
        <begin position="243"/>
        <end position="263"/>
    </location>
</feature>
<dbReference type="InterPro" id="IPR027791">
    <property type="entry name" value="Galactosyl_T_C"/>
</dbReference>
<feature type="transmembrane region" description="Helical" evidence="3">
    <location>
        <begin position="187"/>
        <end position="206"/>
    </location>
</feature>
<evidence type="ECO:0000313" key="7">
    <source>
        <dbReference type="Proteomes" id="UP001217089"/>
    </source>
</evidence>
<keyword evidence="1" id="KW-0808">Transferase</keyword>
<accession>A0ABQ9F9N9</accession>